<organism evidence="1 2">
    <name type="scientific">Durusdinium trenchii</name>
    <dbReference type="NCBI Taxonomy" id="1381693"/>
    <lineage>
        <taxon>Eukaryota</taxon>
        <taxon>Sar</taxon>
        <taxon>Alveolata</taxon>
        <taxon>Dinophyceae</taxon>
        <taxon>Suessiales</taxon>
        <taxon>Symbiodiniaceae</taxon>
        <taxon>Durusdinium</taxon>
    </lineage>
</organism>
<evidence type="ECO:0000313" key="1">
    <source>
        <dbReference type="EMBL" id="CAK9006858.1"/>
    </source>
</evidence>
<keyword evidence="2" id="KW-1185">Reference proteome</keyword>
<name>A0ABP0IXL2_9DINO</name>
<protein>
    <submittedName>
        <fullName evidence="1">Uncharacterized protein</fullName>
    </submittedName>
</protein>
<proteinExistence type="predicted"/>
<sequence length="330" mass="38131">AFCFWKGDMEAHWLSHRLIRYYKCNQCCDWCLATCSQNLSELSWGDLTLRSLWRATMTMHDNNDPSPWTAVAGFEKKYGLLDVLHLVHLGTLRDLCAGAIIDTLEEGSLQKYYGLQGRPFDEVLFAFSHHAHAWAKDNDLELGIGTLDMGRLGRPNHLHWPMPQLDSQIKAGRVRTLLAFITFVMVQLIDSNLVPQNKIMYGKVRACCCWTLDTALSIWNQCKSVAMSPGDVTTASWLCRVHSASYQYLAVQSLRERRLLWKVRPKSHYFVHFVDFYETTGLSPIHMSAFLDEDFMGKARKICLSCHGATFMKQWARRYVLKRALQWRKK</sequence>
<accession>A0ABP0IXL2</accession>
<evidence type="ECO:0000313" key="2">
    <source>
        <dbReference type="Proteomes" id="UP001642464"/>
    </source>
</evidence>
<comment type="caution">
    <text evidence="1">The sequence shown here is derived from an EMBL/GenBank/DDBJ whole genome shotgun (WGS) entry which is preliminary data.</text>
</comment>
<feature type="non-terminal residue" evidence="1">
    <location>
        <position position="1"/>
    </location>
</feature>
<dbReference type="EMBL" id="CAXAMM010005333">
    <property type="protein sequence ID" value="CAK9006858.1"/>
    <property type="molecule type" value="Genomic_DNA"/>
</dbReference>
<gene>
    <name evidence="1" type="ORF">SCF082_LOCUS9206</name>
</gene>
<reference evidence="1 2" key="1">
    <citation type="submission" date="2024-02" db="EMBL/GenBank/DDBJ databases">
        <authorList>
            <person name="Chen Y."/>
            <person name="Shah S."/>
            <person name="Dougan E. K."/>
            <person name="Thang M."/>
            <person name="Chan C."/>
        </authorList>
    </citation>
    <scope>NUCLEOTIDE SEQUENCE [LARGE SCALE GENOMIC DNA]</scope>
</reference>
<dbReference type="Proteomes" id="UP001642464">
    <property type="component" value="Unassembled WGS sequence"/>
</dbReference>